<dbReference type="InterPro" id="IPR041228">
    <property type="entry name" value="Dynein_C"/>
</dbReference>
<reference evidence="3 4" key="2">
    <citation type="submission" date="2018-11" db="EMBL/GenBank/DDBJ databases">
        <authorList>
            <consortium name="Pathogen Informatics"/>
        </authorList>
    </citation>
    <scope>NUCLEOTIDE SEQUENCE [LARGE SCALE GENOMIC DNA]</scope>
</reference>
<evidence type="ECO:0000313" key="4">
    <source>
        <dbReference type="Proteomes" id="UP000280834"/>
    </source>
</evidence>
<feature type="domain" description="Dynein heavy chain AAA lid" evidence="1">
    <location>
        <begin position="2"/>
        <end position="114"/>
    </location>
</feature>
<dbReference type="InterPro" id="IPR042219">
    <property type="entry name" value="AAA_lid_11_sf"/>
</dbReference>
<dbReference type="Pfam" id="PF18199">
    <property type="entry name" value="Dynein_C"/>
    <property type="match status" value="1"/>
</dbReference>
<dbReference type="Gene3D" id="3.10.490.20">
    <property type="match status" value="1"/>
</dbReference>
<name>A0A0R3R4A2_9BILA</name>
<organism evidence="5">
    <name type="scientific">Brugia timori</name>
    <dbReference type="NCBI Taxonomy" id="42155"/>
    <lineage>
        <taxon>Eukaryota</taxon>
        <taxon>Metazoa</taxon>
        <taxon>Ecdysozoa</taxon>
        <taxon>Nematoda</taxon>
        <taxon>Chromadorea</taxon>
        <taxon>Rhabditida</taxon>
        <taxon>Spirurina</taxon>
        <taxon>Spiruromorpha</taxon>
        <taxon>Filarioidea</taxon>
        <taxon>Onchocercidae</taxon>
        <taxon>Brugia</taxon>
    </lineage>
</organism>
<dbReference type="InterPro" id="IPR026983">
    <property type="entry name" value="DHC"/>
</dbReference>
<feature type="domain" description="Dynein heavy chain C-terminal" evidence="2">
    <location>
        <begin position="125"/>
        <end position="415"/>
    </location>
</feature>
<dbReference type="PANTHER" id="PTHR45703:SF22">
    <property type="entry name" value="DYNEIN CYTOPLASMIC 2 HEAVY CHAIN 1"/>
    <property type="match status" value="1"/>
</dbReference>
<evidence type="ECO:0000259" key="2">
    <source>
        <dbReference type="Pfam" id="PF18199"/>
    </source>
</evidence>
<gene>
    <name evidence="3" type="ORF">BTMF_LOCUS12838</name>
</gene>
<evidence type="ECO:0000259" key="1">
    <source>
        <dbReference type="Pfam" id="PF18198"/>
    </source>
</evidence>
<dbReference type="Pfam" id="PF18198">
    <property type="entry name" value="AAA_lid_11"/>
    <property type="match status" value="1"/>
</dbReference>
<dbReference type="GO" id="GO:0007018">
    <property type="term" value="P:microtubule-based movement"/>
    <property type="evidence" value="ECO:0007669"/>
    <property type="project" value="InterPro"/>
</dbReference>
<protein>
    <submittedName>
        <fullName evidence="5">Dynein_C domain-containing protein</fullName>
    </submittedName>
</protein>
<dbReference type="EMBL" id="UZAG01019521">
    <property type="protein sequence ID" value="VDO43998.1"/>
    <property type="molecule type" value="Genomic_DNA"/>
</dbReference>
<keyword evidence="4" id="KW-1185">Reference proteome</keyword>
<dbReference type="InterPro" id="IPR043160">
    <property type="entry name" value="Dynein_C_barrel"/>
</dbReference>
<evidence type="ECO:0000313" key="5">
    <source>
        <dbReference type="WBParaSite" id="BTMF_0001484201-mRNA-1"/>
    </source>
</evidence>
<dbReference type="Gene3D" id="1.10.8.720">
    <property type="entry name" value="Region D6 of dynein motor"/>
    <property type="match status" value="1"/>
</dbReference>
<dbReference type="Proteomes" id="UP000280834">
    <property type="component" value="Unassembled WGS sequence"/>
</dbReference>
<dbReference type="STRING" id="42155.A0A0R3R4A2"/>
<dbReference type="Gene3D" id="1.20.1270.280">
    <property type="match status" value="1"/>
</dbReference>
<dbReference type="GO" id="GO:0051959">
    <property type="term" value="F:dynein light intermediate chain binding"/>
    <property type="evidence" value="ECO:0007669"/>
    <property type="project" value="InterPro"/>
</dbReference>
<dbReference type="InterPro" id="IPR041658">
    <property type="entry name" value="AAA_lid_11"/>
</dbReference>
<dbReference type="GO" id="GO:0045505">
    <property type="term" value="F:dynein intermediate chain binding"/>
    <property type="evidence" value="ECO:0007669"/>
    <property type="project" value="InterPro"/>
</dbReference>
<evidence type="ECO:0000313" key="3">
    <source>
        <dbReference type="EMBL" id="VDO43998.1"/>
    </source>
</evidence>
<reference evidence="5" key="1">
    <citation type="submission" date="2017-02" db="UniProtKB">
        <authorList>
            <consortium name="WormBaseParasite"/>
        </authorList>
    </citation>
    <scope>IDENTIFICATION</scope>
</reference>
<dbReference type="AlphaFoldDB" id="A0A0R3R4A2"/>
<dbReference type="GO" id="GO:0030286">
    <property type="term" value="C:dynein complex"/>
    <property type="evidence" value="ECO:0007669"/>
    <property type="project" value="InterPro"/>
</dbReference>
<accession>A0A0R3R4A2</accession>
<dbReference type="WBParaSite" id="BTMF_0001484201-mRNA-1">
    <property type="protein sequence ID" value="BTMF_0001484201-mRNA-1"/>
    <property type="gene ID" value="BTMF_0001484201"/>
</dbReference>
<sequence>AWSKFYEFSNSDLRVAKKFVEEVTKDDKAANWQLLRGLIQTVAYGGRIDNDFDMNVLVVYLKRYFNSSIIGMNASEIAHNITVPFSTNIMDYINIINTNIPEGDNPALFGLSSNISTAREMAEMNKTILQIRSMQISVATEVTFERNVWNKALNPIITLWKQLNSQSTLHSMNVPLIQHTDDLILEIISLEYVHAITLVQKVHKYLGAISKCLRGIQLFTSEIANGARALMMHQTPEEWQEAWRGPSDPAQYLSLLIHKAKSIEQLSHINDSYKILANPIKLGNIFRPTAFFNALRQLTARKRHISMDELKLGTAWNGAFLKNENVMEISGIHIQGALFEDHIVEIKQTSPTVATAPNLYIAWISADASDVYEKDKSIFVPLYATPERNQLIAKVQMPCTKNPDKWIIASVALFLSNQ</sequence>
<dbReference type="PANTHER" id="PTHR45703">
    <property type="entry name" value="DYNEIN HEAVY CHAIN"/>
    <property type="match status" value="1"/>
</dbReference>
<proteinExistence type="predicted"/>